<dbReference type="EMBL" id="ML122289">
    <property type="protein sequence ID" value="RPD56266.1"/>
    <property type="molecule type" value="Genomic_DNA"/>
</dbReference>
<feature type="domain" description="DUF6534" evidence="3">
    <location>
        <begin position="174"/>
        <end position="263"/>
    </location>
</feature>
<keyword evidence="2" id="KW-0472">Membrane</keyword>
<dbReference type="PANTHER" id="PTHR40465:SF1">
    <property type="entry name" value="DUF6534 DOMAIN-CONTAINING PROTEIN"/>
    <property type="match status" value="1"/>
</dbReference>
<evidence type="ECO:0000256" key="1">
    <source>
        <dbReference type="SAM" id="MobiDB-lite"/>
    </source>
</evidence>
<dbReference type="InterPro" id="IPR045339">
    <property type="entry name" value="DUF6534"/>
</dbReference>
<name>A0A5C2RYV5_9APHY</name>
<dbReference type="Proteomes" id="UP000313359">
    <property type="component" value="Unassembled WGS sequence"/>
</dbReference>
<keyword evidence="2" id="KW-1133">Transmembrane helix</keyword>
<feature type="transmembrane region" description="Helical" evidence="2">
    <location>
        <begin position="237"/>
        <end position="253"/>
    </location>
</feature>
<feature type="region of interest" description="Disordered" evidence="1">
    <location>
        <begin position="267"/>
        <end position="301"/>
    </location>
</feature>
<feature type="transmembrane region" description="Helical" evidence="2">
    <location>
        <begin position="95"/>
        <end position="115"/>
    </location>
</feature>
<accession>A0A5C2RYV5</accession>
<feature type="transmembrane region" description="Helical" evidence="2">
    <location>
        <begin position="168"/>
        <end position="188"/>
    </location>
</feature>
<reference evidence="4" key="1">
    <citation type="journal article" date="2018" name="Genome Biol. Evol.">
        <title>Genomics and development of Lentinus tigrinus, a white-rot wood-decaying mushroom with dimorphic fruiting bodies.</title>
        <authorList>
            <person name="Wu B."/>
            <person name="Xu Z."/>
            <person name="Knudson A."/>
            <person name="Carlson A."/>
            <person name="Chen N."/>
            <person name="Kovaka S."/>
            <person name="LaButti K."/>
            <person name="Lipzen A."/>
            <person name="Pennachio C."/>
            <person name="Riley R."/>
            <person name="Schakwitz W."/>
            <person name="Umezawa K."/>
            <person name="Ohm R.A."/>
            <person name="Grigoriev I.V."/>
            <person name="Nagy L.G."/>
            <person name="Gibbons J."/>
            <person name="Hibbett D."/>
        </authorList>
    </citation>
    <scope>NUCLEOTIDE SEQUENCE [LARGE SCALE GENOMIC DNA]</scope>
    <source>
        <strain evidence="4">ALCF2SS1-6</strain>
    </source>
</reference>
<keyword evidence="5" id="KW-1185">Reference proteome</keyword>
<dbReference type="Pfam" id="PF20152">
    <property type="entry name" value="DUF6534"/>
    <property type="match status" value="1"/>
</dbReference>
<feature type="compositionally biased region" description="Polar residues" evidence="1">
    <location>
        <begin position="267"/>
        <end position="283"/>
    </location>
</feature>
<dbReference type="PANTHER" id="PTHR40465">
    <property type="entry name" value="CHROMOSOME 1, WHOLE GENOME SHOTGUN SEQUENCE"/>
    <property type="match status" value="1"/>
</dbReference>
<proteinExistence type="predicted"/>
<dbReference type="STRING" id="1328759.A0A5C2RYV5"/>
<gene>
    <name evidence="4" type="ORF">L227DRAFT_283484</name>
</gene>
<evidence type="ECO:0000313" key="4">
    <source>
        <dbReference type="EMBL" id="RPD56266.1"/>
    </source>
</evidence>
<evidence type="ECO:0000313" key="5">
    <source>
        <dbReference type="Proteomes" id="UP000313359"/>
    </source>
</evidence>
<evidence type="ECO:0000256" key="2">
    <source>
        <dbReference type="SAM" id="Phobius"/>
    </source>
</evidence>
<organism evidence="4 5">
    <name type="scientific">Lentinus tigrinus ALCF2SS1-6</name>
    <dbReference type="NCBI Taxonomy" id="1328759"/>
    <lineage>
        <taxon>Eukaryota</taxon>
        <taxon>Fungi</taxon>
        <taxon>Dikarya</taxon>
        <taxon>Basidiomycota</taxon>
        <taxon>Agaricomycotina</taxon>
        <taxon>Agaricomycetes</taxon>
        <taxon>Polyporales</taxon>
        <taxon>Polyporaceae</taxon>
        <taxon>Lentinus</taxon>
    </lineage>
</organism>
<evidence type="ECO:0000259" key="3">
    <source>
        <dbReference type="Pfam" id="PF20152"/>
    </source>
</evidence>
<keyword evidence="2" id="KW-0812">Transmembrane</keyword>
<sequence>MSSTALNEPDVPQATLLLVGPVFLGAMTSWLIFGISIVQLYIYHISFPNDRKGLQVLVYWVFFLDIFLTVVAAAMGWHVLCAGWGRQTNLIQPGWTFSAIGAGDGIIATTVQIFYAWRIWVLKKWRILPGVIIVISLAQLGSTLSIAAGIANLQNISELLPFFPRTTIWLGGGALADFLIAGAMVYLLTTAKKNSHALKSSDRAINRLIRLSVETGSITAASAIIELGFFLGPATKNTNLHLFFALILGKIYSNTMMTSLNSRIGTQQASLSRPPTDVTSGVSITGPHNFRSGTTSVRTGGPNPPVVHIASHTEVFADDNYSTDRDDKNVRLLLAAQGIVERPNMLTVAQQTLADDMEMMDRKPRNNQFHSFSPV</sequence>
<feature type="transmembrane region" description="Helical" evidence="2">
    <location>
        <begin position="20"/>
        <end position="44"/>
    </location>
</feature>
<feature type="transmembrane region" description="Helical" evidence="2">
    <location>
        <begin position="56"/>
        <end position="75"/>
    </location>
</feature>
<feature type="transmembrane region" description="Helical" evidence="2">
    <location>
        <begin position="208"/>
        <end position="231"/>
    </location>
</feature>
<dbReference type="AlphaFoldDB" id="A0A5C2RYV5"/>
<dbReference type="OrthoDB" id="2730829at2759"/>
<feature type="transmembrane region" description="Helical" evidence="2">
    <location>
        <begin position="127"/>
        <end position="148"/>
    </location>
</feature>
<protein>
    <recommendedName>
        <fullName evidence="3">DUF6534 domain-containing protein</fullName>
    </recommendedName>
</protein>